<evidence type="ECO:0000256" key="1">
    <source>
        <dbReference type="ARBA" id="ARBA00004141"/>
    </source>
</evidence>
<evidence type="ECO:0000256" key="5">
    <source>
        <dbReference type="SAM" id="Phobius"/>
    </source>
</evidence>
<name>A0A084U3U6_MALIO</name>
<comment type="subcellular location">
    <subcellularLocation>
        <location evidence="1">Membrane</location>
        <topology evidence="1">Multi-pass membrane protein</topology>
    </subcellularLocation>
</comment>
<reference evidence="7 8" key="1">
    <citation type="journal article" date="2014" name="PLoS ONE">
        <title>Reduction of Hydrogen Peroxide Accumulation and Toxicity by a Catalase from Mycoplasma iowae.</title>
        <authorList>
            <person name="Pritchard R.E."/>
            <person name="Prassinos A.J."/>
            <person name="Osborne J.D."/>
            <person name="Raviv Z."/>
            <person name="Balish M.F."/>
        </authorList>
    </citation>
    <scope>NUCLEOTIDE SEQUENCE [LARGE SCALE GENOMIC DNA]</scope>
    <source>
        <strain evidence="7 8">DK-CPA</strain>
    </source>
</reference>
<evidence type="ECO:0000256" key="4">
    <source>
        <dbReference type="ARBA" id="ARBA00023136"/>
    </source>
</evidence>
<keyword evidence="3 5" id="KW-1133">Transmembrane helix</keyword>
<keyword evidence="4 5" id="KW-0472">Membrane</keyword>
<keyword evidence="8" id="KW-1185">Reference proteome</keyword>
<dbReference type="GO" id="GO:0016020">
    <property type="term" value="C:membrane"/>
    <property type="evidence" value="ECO:0007669"/>
    <property type="project" value="UniProtKB-SubCell"/>
</dbReference>
<evidence type="ECO:0000256" key="3">
    <source>
        <dbReference type="ARBA" id="ARBA00022989"/>
    </source>
</evidence>
<comment type="caution">
    <text evidence="7">The sequence shown here is derived from an EMBL/GenBank/DDBJ whole genome shotgun (WGS) entry which is preliminary data.</text>
</comment>
<feature type="transmembrane region" description="Helical" evidence="5">
    <location>
        <begin position="25"/>
        <end position="43"/>
    </location>
</feature>
<organism evidence="7 8">
    <name type="scientific">Malacoplasma iowae DK-CPA</name>
    <dbReference type="NCBI Taxonomy" id="1394179"/>
    <lineage>
        <taxon>Bacteria</taxon>
        <taxon>Bacillati</taxon>
        <taxon>Mycoplasmatota</taxon>
        <taxon>Mycoplasmoidales</taxon>
        <taxon>Mycoplasmoidaceae</taxon>
        <taxon>Malacoplasma</taxon>
    </lineage>
</organism>
<evidence type="ECO:0000259" key="6">
    <source>
        <dbReference type="Pfam" id="PF06271"/>
    </source>
</evidence>
<feature type="transmembrane region" description="Helical" evidence="5">
    <location>
        <begin position="52"/>
        <end position="73"/>
    </location>
</feature>
<gene>
    <name evidence="7" type="ORF">P271_481</name>
</gene>
<dbReference type="InterPro" id="IPR010432">
    <property type="entry name" value="RDD"/>
</dbReference>
<evidence type="ECO:0000313" key="8">
    <source>
        <dbReference type="Proteomes" id="UP000028523"/>
    </source>
</evidence>
<dbReference type="Proteomes" id="UP000028523">
    <property type="component" value="Unassembled WGS sequence"/>
</dbReference>
<feature type="transmembrane region" description="Helical" evidence="5">
    <location>
        <begin position="118"/>
        <end position="139"/>
    </location>
</feature>
<protein>
    <recommendedName>
        <fullName evidence="6">RDD domain-containing protein</fullName>
    </recommendedName>
</protein>
<sequence>MKIENKKATSRYNLASATSRLFSKFFDYVLVVGLVVGLAFLFFKNEIIGWKFLVYSILVFLTLFLYFCIVPFIFSGYTFFSWLFKIRCYSVLLKNLYVKKWLKNINWVFLLQLFKRELFLWVLPSFILIIVGIITVSYYPNTDATPFFLSLYNTNSYANLDNTSIKIISSIMTTLWSISSIISLVIVINIIFTSKKRSLNDYFSNTVIIKMIDVNSDDPSKKMNYKNNSGVNIKYGLPGEIVPDAIETIGDS</sequence>
<accession>A0A084U3U6</accession>
<evidence type="ECO:0000256" key="2">
    <source>
        <dbReference type="ARBA" id="ARBA00022692"/>
    </source>
</evidence>
<proteinExistence type="predicted"/>
<keyword evidence="2 5" id="KW-0812">Transmembrane</keyword>
<feature type="transmembrane region" description="Helical" evidence="5">
    <location>
        <begin position="167"/>
        <end position="192"/>
    </location>
</feature>
<dbReference type="RefSeq" id="WP_004025281.1">
    <property type="nucleotide sequence ID" value="NZ_AWQU01000074.1"/>
</dbReference>
<dbReference type="AlphaFoldDB" id="A0A084U3U6"/>
<dbReference type="Pfam" id="PF06271">
    <property type="entry name" value="RDD"/>
    <property type="match status" value="1"/>
</dbReference>
<dbReference type="EMBL" id="AWQU01000074">
    <property type="protein sequence ID" value="KFB07632.1"/>
    <property type="molecule type" value="Genomic_DNA"/>
</dbReference>
<feature type="domain" description="RDD" evidence="6">
    <location>
        <begin position="14"/>
        <end position="205"/>
    </location>
</feature>
<dbReference type="GeneID" id="96866517"/>
<evidence type="ECO:0000313" key="7">
    <source>
        <dbReference type="EMBL" id="KFB07632.1"/>
    </source>
</evidence>